<dbReference type="GO" id="GO:0006310">
    <property type="term" value="P:DNA recombination"/>
    <property type="evidence" value="ECO:0007669"/>
    <property type="project" value="UniProtKB-KW"/>
</dbReference>
<dbReference type="GO" id="GO:0003887">
    <property type="term" value="F:DNA-directed DNA polymerase activity"/>
    <property type="evidence" value="ECO:0007669"/>
    <property type="project" value="UniProtKB-KW"/>
</dbReference>
<evidence type="ECO:0000256" key="9">
    <source>
        <dbReference type="ARBA" id="ARBA00022842"/>
    </source>
</evidence>
<dbReference type="InterPro" id="IPR041373">
    <property type="entry name" value="RT_RNaseH"/>
</dbReference>
<keyword evidence="6" id="KW-0064">Aspartyl protease</keyword>
<dbReference type="Pfam" id="PF08284">
    <property type="entry name" value="RVP_2"/>
    <property type="match status" value="1"/>
</dbReference>
<keyword evidence="9" id="KW-0460">Magnesium</keyword>
<organism evidence="17 18">
    <name type="scientific">Arabidopsis suecica</name>
    <name type="common">Swedish thale-cress</name>
    <name type="synonym">Cardaminopsis suecica</name>
    <dbReference type="NCBI Taxonomy" id="45249"/>
    <lineage>
        <taxon>Eukaryota</taxon>
        <taxon>Viridiplantae</taxon>
        <taxon>Streptophyta</taxon>
        <taxon>Embryophyta</taxon>
        <taxon>Tracheophyta</taxon>
        <taxon>Spermatophyta</taxon>
        <taxon>Magnoliopsida</taxon>
        <taxon>eudicotyledons</taxon>
        <taxon>Gunneridae</taxon>
        <taxon>Pentapetalae</taxon>
        <taxon>rosids</taxon>
        <taxon>malvids</taxon>
        <taxon>Brassicales</taxon>
        <taxon>Brassicaceae</taxon>
        <taxon>Camelineae</taxon>
        <taxon>Arabidopsis</taxon>
    </lineage>
</organism>
<evidence type="ECO:0000313" key="17">
    <source>
        <dbReference type="EMBL" id="KAG7556979.1"/>
    </source>
</evidence>
<accession>A0A8T1ZD39</accession>
<keyword evidence="5" id="KW-0479">Metal-binding</keyword>
<evidence type="ECO:0000259" key="16">
    <source>
        <dbReference type="PROSITE" id="PS50994"/>
    </source>
</evidence>
<dbReference type="Pfam" id="PF03732">
    <property type="entry name" value="Retrotrans_gag"/>
    <property type="match status" value="1"/>
</dbReference>
<evidence type="ECO:0000256" key="10">
    <source>
        <dbReference type="ARBA" id="ARBA00022908"/>
    </source>
</evidence>
<reference evidence="17 18" key="1">
    <citation type="submission" date="2020-12" db="EMBL/GenBank/DDBJ databases">
        <title>Concerted genomic and epigenomic changes stabilize Arabidopsis allopolyploids.</title>
        <authorList>
            <person name="Chen Z."/>
        </authorList>
    </citation>
    <scope>NUCLEOTIDE SEQUENCE [LARGE SCALE GENOMIC DNA]</scope>
    <source>
        <strain evidence="17">As9502</strain>
        <tissue evidence="17">Leaf</tissue>
    </source>
</reference>
<dbReference type="OrthoDB" id="2431547at2759"/>
<evidence type="ECO:0000256" key="11">
    <source>
        <dbReference type="ARBA" id="ARBA00022918"/>
    </source>
</evidence>
<evidence type="ECO:0000256" key="5">
    <source>
        <dbReference type="ARBA" id="ARBA00022723"/>
    </source>
</evidence>
<keyword evidence="3" id="KW-0548">Nucleotidyltransferase</keyword>
<evidence type="ECO:0000256" key="13">
    <source>
        <dbReference type="ARBA" id="ARBA00023125"/>
    </source>
</evidence>
<dbReference type="EMBL" id="JAEFBJ010000011">
    <property type="protein sequence ID" value="KAG7556979.1"/>
    <property type="molecule type" value="Genomic_DNA"/>
</dbReference>
<gene>
    <name evidence="17" type="ORF">ISN44_As11g029800</name>
</gene>
<evidence type="ECO:0000256" key="15">
    <source>
        <dbReference type="SAM" id="MobiDB-lite"/>
    </source>
</evidence>
<keyword evidence="2" id="KW-0808">Transferase</keyword>
<dbReference type="PROSITE" id="PS50994">
    <property type="entry name" value="INTEGRASE"/>
    <property type="match status" value="1"/>
</dbReference>
<dbReference type="GO" id="GO:0003964">
    <property type="term" value="F:RNA-directed DNA polymerase activity"/>
    <property type="evidence" value="ECO:0007669"/>
    <property type="project" value="UniProtKB-KW"/>
</dbReference>
<evidence type="ECO:0000256" key="7">
    <source>
        <dbReference type="ARBA" id="ARBA00022759"/>
    </source>
</evidence>
<evidence type="ECO:0000256" key="6">
    <source>
        <dbReference type="ARBA" id="ARBA00022750"/>
    </source>
</evidence>
<evidence type="ECO:0000256" key="8">
    <source>
        <dbReference type="ARBA" id="ARBA00022801"/>
    </source>
</evidence>
<dbReference type="InterPro" id="IPR041588">
    <property type="entry name" value="Integrase_H2C2"/>
</dbReference>
<evidence type="ECO:0000256" key="2">
    <source>
        <dbReference type="ARBA" id="ARBA00022679"/>
    </source>
</evidence>
<dbReference type="InterPro" id="IPR001584">
    <property type="entry name" value="Integrase_cat-core"/>
</dbReference>
<evidence type="ECO:0000256" key="14">
    <source>
        <dbReference type="ARBA" id="ARBA00023172"/>
    </source>
</evidence>
<dbReference type="GO" id="GO:0046872">
    <property type="term" value="F:metal ion binding"/>
    <property type="evidence" value="ECO:0007669"/>
    <property type="project" value="UniProtKB-KW"/>
</dbReference>
<evidence type="ECO:0000256" key="3">
    <source>
        <dbReference type="ARBA" id="ARBA00022695"/>
    </source>
</evidence>
<dbReference type="InterPro" id="IPR056924">
    <property type="entry name" value="SH3_Tf2-1"/>
</dbReference>
<dbReference type="Pfam" id="PF17921">
    <property type="entry name" value="Integrase_H2C2"/>
    <property type="match status" value="1"/>
</dbReference>
<dbReference type="GO" id="GO:0004190">
    <property type="term" value="F:aspartic-type endopeptidase activity"/>
    <property type="evidence" value="ECO:0007669"/>
    <property type="project" value="UniProtKB-KW"/>
</dbReference>
<keyword evidence="10" id="KW-0229">DNA integration</keyword>
<keyword evidence="4" id="KW-0540">Nuclease</keyword>
<name>A0A8T1ZD39_ARASU</name>
<keyword evidence="8" id="KW-0378">Hydrolase</keyword>
<dbReference type="FunFam" id="3.30.70.270:FF:000020">
    <property type="entry name" value="Transposon Tf2-6 polyprotein-like Protein"/>
    <property type="match status" value="1"/>
</dbReference>
<keyword evidence="18" id="KW-1185">Reference proteome</keyword>
<dbReference type="CDD" id="cd00303">
    <property type="entry name" value="retropepsin_like"/>
    <property type="match status" value="1"/>
</dbReference>
<evidence type="ECO:0000313" key="18">
    <source>
        <dbReference type="Proteomes" id="UP000694251"/>
    </source>
</evidence>
<dbReference type="InterPro" id="IPR005162">
    <property type="entry name" value="Retrotrans_gag_dom"/>
</dbReference>
<feature type="region of interest" description="Disordered" evidence="15">
    <location>
        <begin position="1"/>
        <end position="23"/>
    </location>
</feature>
<keyword evidence="13" id="KW-0238">DNA-binding</keyword>
<dbReference type="GO" id="GO:0004519">
    <property type="term" value="F:endonuclease activity"/>
    <property type="evidence" value="ECO:0007669"/>
    <property type="project" value="UniProtKB-KW"/>
</dbReference>
<dbReference type="CDD" id="cd09274">
    <property type="entry name" value="RNase_HI_RT_Ty3"/>
    <property type="match status" value="1"/>
</dbReference>
<protein>
    <submittedName>
        <fullName evidence="17">Retrotransposon gag domain</fullName>
    </submittedName>
</protein>
<dbReference type="PANTHER" id="PTHR37984:SF5">
    <property type="entry name" value="PROTEIN NYNRIN-LIKE"/>
    <property type="match status" value="1"/>
</dbReference>
<dbReference type="GO" id="GO:0006508">
    <property type="term" value="P:proteolysis"/>
    <property type="evidence" value="ECO:0007669"/>
    <property type="project" value="UniProtKB-KW"/>
</dbReference>
<keyword evidence="14" id="KW-0233">DNA recombination</keyword>
<feature type="compositionally biased region" description="Basic and acidic residues" evidence="15">
    <location>
        <begin position="496"/>
        <end position="519"/>
    </location>
</feature>
<feature type="region of interest" description="Disordered" evidence="15">
    <location>
        <begin position="339"/>
        <end position="361"/>
    </location>
</feature>
<dbReference type="PANTHER" id="PTHR37984">
    <property type="entry name" value="PROTEIN CBG26694"/>
    <property type="match status" value="1"/>
</dbReference>
<comment type="caution">
    <text evidence="17">The sequence shown here is derived from an EMBL/GenBank/DDBJ whole genome shotgun (WGS) entry which is preliminary data.</text>
</comment>
<feature type="domain" description="Integrase catalytic" evidence="16">
    <location>
        <begin position="1108"/>
        <end position="1172"/>
    </location>
</feature>
<keyword evidence="12" id="KW-0239">DNA-directed DNA polymerase</keyword>
<dbReference type="GO" id="GO:0003677">
    <property type="term" value="F:DNA binding"/>
    <property type="evidence" value="ECO:0007669"/>
    <property type="project" value="UniProtKB-KW"/>
</dbReference>
<dbReference type="GO" id="GO:0015074">
    <property type="term" value="P:DNA integration"/>
    <property type="evidence" value="ECO:0007669"/>
    <property type="project" value="UniProtKB-KW"/>
</dbReference>
<dbReference type="Pfam" id="PF17917">
    <property type="entry name" value="RT_RNaseH"/>
    <property type="match status" value="1"/>
</dbReference>
<dbReference type="Proteomes" id="UP000694251">
    <property type="component" value="Chromosome 11"/>
</dbReference>
<feature type="region of interest" description="Disordered" evidence="15">
    <location>
        <begin position="488"/>
        <end position="553"/>
    </location>
</feature>
<dbReference type="Pfam" id="PF24626">
    <property type="entry name" value="SH3_Tf2-1"/>
    <property type="match status" value="1"/>
</dbReference>
<evidence type="ECO:0000256" key="4">
    <source>
        <dbReference type="ARBA" id="ARBA00022722"/>
    </source>
</evidence>
<dbReference type="InterPro" id="IPR050951">
    <property type="entry name" value="Retrovirus_Pol_polyprotein"/>
</dbReference>
<keyword evidence="1" id="KW-0645">Protease</keyword>
<evidence type="ECO:0000256" key="1">
    <source>
        <dbReference type="ARBA" id="ARBA00022670"/>
    </source>
</evidence>
<keyword evidence="11" id="KW-0695">RNA-directed DNA polymerase</keyword>
<sequence>MAKRGRARGVPHEARPVAPGGRGVHVVPGTPPHVPNGPQFPPPPPPNVVPMEDMRQMLQSMSQMFAQNAAIQQTLLQQLPQAAVPQPAQQANPQPDYWVLQDRFKKEVGLQKFEGSSDPMEAEKWLDLVKEALGYLGVPEAFKLRMVTHQLAGDAQHWWRSIVTSRPDMELTWDDFHRAFVELYFPESVRSNLRMRFEELKQKDKTMREYQAEFDRLSRYGSHIILDDRSRARRFEHALRDSIKVVVEPQRLPTYAGVLEYALIVEGNEKKTQTYVGSGSKMTQEENEDMSKGASPTGHKARDRCQDTPGTGHKVYLSPLKMIRRMLVDEQSLRIDEVKREDEKDSYRNASKREAEKQEKDKWVEEKRGYKLQEFMGDSYEPKEEVRRMSRGSEEGKDNGITTTSGPVILTRDRCRSELCLMLFRDPTKEGGKIYHKSGHPPRCPKHTEGDGLIELPTINAKSPHRDKNKIASTSTVRPCTIHSVPCINPRTYRSPSRDHTVEQHSRSKMKQEENEDMSKGASPTGHKARDRCQDTPGTGLRPPVPVPGRQARGGRVYALGNQGETKEANAIQVSSTMFAYSYPGGGILHSLGIIRDSNVLVGDVSLPADLIVLPLKGYDVILGFDWLFRHFANMNCRRRKITFEIPVLVGEERQSPKLEENPVVSDFEEVFLEDIPNLPPSRDVNFTIELIPGTSPISKAPYRMAPSEMAELKKQLMELLERGFIRPSSSPWGAPRLKEEQLYAKLSKCEFWLQEVGFFGHLVSREGVAVDLAKVEAVTKCKQPSNVTEIRSFLGLAGYYRRFIENFSRIAKPLTQLLCKDAKFVWSESCEQSFRALKKRLTSAPVLTLPRPGVGYVMYTDVSLAGLGCVLMQENKVIAYASRQLRKHEVNYPIHDLELVEVVFALKLWRQYLYGENVQIFTDHKSLKYLFSRKELNLRQRRWIELLSDYDCEILYHPGKANVVADALSRKQVAVASLRQDGKLGPICEKPDDFSQLGYTLRDDAVLSFKSRVCVPKVPTLLEEILREGHQSGYTVHPGSTKMYQPLKPFYHWNGMKGDIAEFVLKCLVCQQVKIEHQKPSGKLQPLPIPEWKWEKVSMDFVTGLPSTAYHPQTDGQSERTIQTLEDMLISCVLDSHQSWERSLPLIESAYNNSFHASIGMAPYEALLIRDKMKAAQDRQKSYADRRRRDLEFQVGDQVFIKVQPMKGKIRFGQSGKLKSHFIGPFMILERVGSVAYRLELPPELKHAHKFFHVSMLRKYHHDPSHVVNFEPLEIQEDMSYEEEPMQILETRVKELRRKTIPLVKILWTNHGAQEATWELESEMKKKYPHLFQGDF</sequence>
<proteinExistence type="predicted"/>
<evidence type="ECO:0000256" key="12">
    <source>
        <dbReference type="ARBA" id="ARBA00022932"/>
    </source>
</evidence>
<feature type="region of interest" description="Disordered" evidence="15">
    <location>
        <begin position="275"/>
        <end position="313"/>
    </location>
</feature>
<keyword evidence="7" id="KW-0255">Endonuclease</keyword>